<feature type="transmembrane region" description="Helical" evidence="8">
    <location>
        <begin position="171"/>
        <end position="192"/>
    </location>
</feature>
<dbReference type="InterPro" id="IPR011701">
    <property type="entry name" value="MFS"/>
</dbReference>
<feature type="transmembrane region" description="Helical" evidence="8">
    <location>
        <begin position="273"/>
        <end position="297"/>
    </location>
</feature>
<feature type="transmembrane region" description="Helical" evidence="8">
    <location>
        <begin position="53"/>
        <end position="76"/>
    </location>
</feature>
<dbReference type="CDD" id="cd17503">
    <property type="entry name" value="MFS_LmrB_MDR_like"/>
    <property type="match status" value="1"/>
</dbReference>
<proteinExistence type="inferred from homology"/>
<keyword evidence="7 8" id="KW-0472">Membrane</keyword>
<evidence type="ECO:0000259" key="9">
    <source>
        <dbReference type="PROSITE" id="PS50850"/>
    </source>
</evidence>
<name>A0A3A8Q1R1_9BACT</name>
<feature type="transmembrane region" description="Helical" evidence="8">
    <location>
        <begin position="83"/>
        <end position="103"/>
    </location>
</feature>
<comment type="similarity">
    <text evidence="2">Belongs to the major facilitator superfamily. EmrB family.</text>
</comment>
<evidence type="ECO:0000256" key="3">
    <source>
        <dbReference type="ARBA" id="ARBA00022448"/>
    </source>
</evidence>
<evidence type="ECO:0000256" key="2">
    <source>
        <dbReference type="ARBA" id="ARBA00008537"/>
    </source>
</evidence>
<feature type="transmembrane region" description="Helical" evidence="8">
    <location>
        <begin position="338"/>
        <end position="358"/>
    </location>
</feature>
<dbReference type="InterPro" id="IPR036259">
    <property type="entry name" value="MFS_trans_sf"/>
</dbReference>
<feature type="transmembrane region" description="Helical" evidence="8">
    <location>
        <begin position="370"/>
        <end position="392"/>
    </location>
</feature>
<evidence type="ECO:0000313" key="10">
    <source>
        <dbReference type="EMBL" id="RKH62696.1"/>
    </source>
</evidence>
<dbReference type="SUPFAM" id="SSF103473">
    <property type="entry name" value="MFS general substrate transporter"/>
    <property type="match status" value="1"/>
</dbReference>
<dbReference type="GO" id="GO:0005886">
    <property type="term" value="C:plasma membrane"/>
    <property type="evidence" value="ECO:0007669"/>
    <property type="project" value="UniProtKB-SubCell"/>
</dbReference>
<dbReference type="PANTHER" id="PTHR42718">
    <property type="entry name" value="MAJOR FACILITATOR SUPERFAMILY MULTIDRUG TRANSPORTER MFSC"/>
    <property type="match status" value="1"/>
</dbReference>
<dbReference type="InterPro" id="IPR020846">
    <property type="entry name" value="MFS_dom"/>
</dbReference>
<dbReference type="PRINTS" id="PR01035">
    <property type="entry name" value="TCRTETA"/>
</dbReference>
<feature type="transmembrane region" description="Helical" evidence="8">
    <location>
        <begin position="21"/>
        <end position="41"/>
    </location>
</feature>
<dbReference type="InterPro" id="IPR001958">
    <property type="entry name" value="Tet-R_TetA/multi-R_MdtG-like"/>
</dbReference>
<evidence type="ECO:0000256" key="4">
    <source>
        <dbReference type="ARBA" id="ARBA00022475"/>
    </source>
</evidence>
<dbReference type="AlphaFoldDB" id="A0A3A8Q1R1"/>
<keyword evidence="6 8" id="KW-1133">Transmembrane helix</keyword>
<sequence>MSAAAEENTQLQGNKTLITMGAMFAGLMAFLDISIVNVALNDIRASFGTPLDQIAWVSTAYAMANITIIPLSGWLLKRFGFRRYYTASILIFTAASVLCGLSWDLPSLVVFRVLQGLGGGAIIPTSQSVLFSRYPERQHGMAGALFGMGAITGPLLGPSLGGYLIDLSSWHWIFLINVPFGLFSAWVAWKHLAQPGFVAERAPVDRFGIVLLAVGMVSLQYVLEEGNREGWFESATIAVLAVVAGISLVGFVSHELETRHPVVELRIFLNRAYAAATGLNFLIGTAIFAGSLLLSLYCGTVMHYRALDIGRVFLFGTWIQLLIFPLAGRLVTRVDPRLLLVVANVGIFTSLWLNAHLTAQADLSTLVTPLFIRAVGTGFGFVPLTFLAVTALPASQRPAGTALFSLTRELGASIGTAWMSTILDRESHRAYAAITQHVDAYDPWVQEQLAMLRAGPGSRLFAPDSAALAVLQHRISEQALVKAFNSGFLMLALTFLAASVLIVFMKKPGPSPAGPVGPAH</sequence>
<organism evidence="10 11">
    <name type="scientific">Corallococcus llansteffanensis</name>
    <dbReference type="NCBI Taxonomy" id="2316731"/>
    <lineage>
        <taxon>Bacteria</taxon>
        <taxon>Pseudomonadati</taxon>
        <taxon>Myxococcota</taxon>
        <taxon>Myxococcia</taxon>
        <taxon>Myxococcales</taxon>
        <taxon>Cystobacterineae</taxon>
        <taxon>Myxococcaceae</taxon>
        <taxon>Corallococcus</taxon>
    </lineage>
</organism>
<dbReference type="NCBIfam" id="TIGR00711">
    <property type="entry name" value="efflux_EmrB"/>
    <property type="match status" value="1"/>
</dbReference>
<dbReference type="PANTHER" id="PTHR42718:SF9">
    <property type="entry name" value="MAJOR FACILITATOR SUPERFAMILY MULTIDRUG TRANSPORTER MFSC"/>
    <property type="match status" value="1"/>
</dbReference>
<comment type="caution">
    <text evidence="10">The sequence shown here is derived from an EMBL/GenBank/DDBJ whole genome shotgun (WGS) entry which is preliminary data.</text>
</comment>
<comment type="subcellular location">
    <subcellularLocation>
        <location evidence="1">Cell membrane</location>
        <topology evidence="1">Multi-pass membrane protein</topology>
    </subcellularLocation>
</comment>
<evidence type="ECO:0000313" key="11">
    <source>
        <dbReference type="Proteomes" id="UP000272888"/>
    </source>
</evidence>
<evidence type="ECO:0000256" key="5">
    <source>
        <dbReference type="ARBA" id="ARBA00022692"/>
    </source>
</evidence>
<protein>
    <submittedName>
        <fullName evidence="10">DHA2 family efflux MFS transporter permease subunit</fullName>
    </submittedName>
</protein>
<feature type="transmembrane region" description="Helical" evidence="8">
    <location>
        <begin position="109"/>
        <end position="131"/>
    </location>
</feature>
<feature type="transmembrane region" description="Helical" evidence="8">
    <location>
        <begin position="204"/>
        <end position="223"/>
    </location>
</feature>
<dbReference type="Pfam" id="PF07690">
    <property type="entry name" value="MFS_1"/>
    <property type="match status" value="1"/>
</dbReference>
<dbReference type="InterPro" id="IPR004638">
    <property type="entry name" value="EmrB-like"/>
</dbReference>
<keyword evidence="4" id="KW-1003">Cell membrane</keyword>
<keyword evidence="3" id="KW-0813">Transport</keyword>
<feature type="transmembrane region" description="Helical" evidence="8">
    <location>
        <begin position="309"/>
        <end position="331"/>
    </location>
</feature>
<evidence type="ECO:0000256" key="6">
    <source>
        <dbReference type="ARBA" id="ARBA00022989"/>
    </source>
</evidence>
<dbReference type="RefSeq" id="WP_120643125.1">
    <property type="nucleotide sequence ID" value="NZ_RAWB01000075.1"/>
</dbReference>
<feature type="transmembrane region" description="Helical" evidence="8">
    <location>
        <begin position="483"/>
        <end position="505"/>
    </location>
</feature>
<gene>
    <name evidence="10" type="ORF">D7V93_09725</name>
</gene>
<evidence type="ECO:0000256" key="1">
    <source>
        <dbReference type="ARBA" id="ARBA00004651"/>
    </source>
</evidence>
<dbReference type="Proteomes" id="UP000272888">
    <property type="component" value="Unassembled WGS sequence"/>
</dbReference>
<dbReference type="Gene3D" id="1.20.1250.20">
    <property type="entry name" value="MFS general substrate transporter like domains"/>
    <property type="match status" value="1"/>
</dbReference>
<keyword evidence="5 8" id="KW-0812">Transmembrane</keyword>
<evidence type="ECO:0000256" key="7">
    <source>
        <dbReference type="ARBA" id="ARBA00023136"/>
    </source>
</evidence>
<dbReference type="GO" id="GO:0022857">
    <property type="term" value="F:transmembrane transporter activity"/>
    <property type="evidence" value="ECO:0007669"/>
    <property type="project" value="InterPro"/>
</dbReference>
<feature type="domain" description="Major facilitator superfamily (MFS) profile" evidence="9">
    <location>
        <begin position="18"/>
        <end position="510"/>
    </location>
</feature>
<keyword evidence="11" id="KW-1185">Reference proteome</keyword>
<dbReference type="Gene3D" id="1.20.1720.10">
    <property type="entry name" value="Multidrug resistance protein D"/>
    <property type="match status" value="1"/>
</dbReference>
<feature type="transmembrane region" description="Helical" evidence="8">
    <location>
        <begin position="143"/>
        <end position="165"/>
    </location>
</feature>
<dbReference type="EMBL" id="RAWB01000075">
    <property type="protein sequence ID" value="RKH62696.1"/>
    <property type="molecule type" value="Genomic_DNA"/>
</dbReference>
<accession>A0A3A8Q1R1</accession>
<dbReference type="PROSITE" id="PS50850">
    <property type="entry name" value="MFS"/>
    <property type="match status" value="1"/>
</dbReference>
<evidence type="ECO:0000256" key="8">
    <source>
        <dbReference type="SAM" id="Phobius"/>
    </source>
</evidence>
<reference evidence="11" key="1">
    <citation type="submission" date="2018-09" db="EMBL/GenBank/DDBJ databases">
        <authorList>
            <person name="Livingstone P.G."/>
            <person name="Whitworth D.E."/>
        </authorList>
    </citation>
    <scope>NUCLEOTIDE SEQUENCE [LARGE SCALE GENOMIC DNA]</scope>
    <source>
        <strain evidence="11">CA051B</strain>
    </source>
</reference>
<feature type="transmembrane region" description="Helical" evidence="8">
    <location>
        <begin position="235"/>
        <end position="252"/>
    </location>
</feature>